<keyword evidence="3" id="KW-1185">Reference proteome</keyword>
<gene>
    <name evidence="2" type="ORF">EJ02DRAFT_423949</name>
</gene>
<accession>A0A6A5SL88</accession>
<sequence>MEEVETARMNKLDDVREVRKILHNYLDFSLGERLRSIKEALHAFWPNRPEKKVKKTQSQSSMTVSGLELRLEKPMTPSSSAGESVNRNASPKKKSKRKLTDVSR</sequence>
<proteinExistence type="predicted"/>
<evidence type="ECO:0000256" key="1">
    <source>
        <dbReference type="SAM" id="MobiDB-lite"/>
    </source>
</evidence>
<evidence type="ECO:0000313" key="3">
    <source>
        <dbReference type="Proteomes" id="UP000800038"/>
    </source>
</evidence>
<dbReference type="Proteomes" id="UP000800038">
    <property type="component" value="Unassembled WGS sequence"/>
</dbReference>
<dbReference type="EMBL" id="ML976063">
    <property type="protein sequence ID" value="KAF1940394.1"/>
    <property type="molecule type" value="Genomic_DNA"/>
</dbReference>
<organism evidence="2 3">
    <name type="scientific">Clathrospora elynae</name>
    <dbReference type="NCBI Taxonomy" id="706981"/>
    <lineage>
        <taxon>Eukaryota</taxon>
        <taxon>Fungi</taxon>
        <taxon>Dikarya</taxon>
        <taxon>Ascomycota</taxon>
        <taxon>Pezizomycotina</taxon>
        <taxon>Dothideomycetes</taxon>
        <taxon>Pleosporomycetidae</taxon>
        <taxon>Pleosporales</taxon>
        <taxon>Diademaceae</taxon>
        <taxon>Clathrospora</taxon>
    </lineage>
</organism>
<reference evidence="2" key="1">
    <citation type="journal article" date="2020" name="Stud. Mycol.">
        <title>101 Dothideomycetes genomes: a test case for predicting lifestyles and emergence of pathogens.</title>
        <authorList>
            <person name="Haridas S."/>
            <person name="Albert R."/>
            <person name="Binder M."/>
            <person name="Bloem J."/>
            <person name="Labutti K."/>
            <person name="Salamov A."/>
            <person name="Andreopoulos B."/>
            <person name="Baker S."/>
            <person name="Barry K."/>
            <person name="Bills G."/>
            <person name="Bluhm B."/>
            <person name="Cannon C."/>
            <person name="Castanera R."/>
            <person name="Culley D."/>
            <person name="Daum C."/>
            <person name="Ezra D."/>
            <person name="Gonzalez J."/>
            <person name="Henrissat B."/>
            <person name="Kuo A."/>
            <person name="Liang C."/>
            <person name="Lipzen A."/>
            <person name="Lutzoni F."/>
            <person name="Magnuson J."/>
            <person name="Mondo S."/>
            <person name="Nolan M."/>
            <person name="Ohm R."/>
            <person name="Pangilinan J."/>
            <person name="Park H.-J."/>
            <person name="Ramirez L."/>
            <person name="Alfaro M."/>
            <person name="Sun H."/>
            <person name="Tritt A."/>
            <person name="Yoshinaga Y."/>
            <person name="Zwiers L.-H."/>
            <person name="Turgeon B."/>
            <person name="Goodwin S."/>
            <person name="Spatafora J."/>
            <person name="Crous P."/>
            <person name="Grigoriev I."/>
        </authorList>
    </citation>
    <scope>NUCLEOTIDE SEQUENCE</scope>
    <source>
        <strain evidence="2">CBS 161.51</strain>
    </source>
</reference>
<dbReference type="AlphaFoldDB" id="A0A6A5SL88"/>
<feature type="compositionally biased region" description="Polar residues" evidence="1">
    <location>
        <begin position="76"/>
        <end position="89"/>
    </location>
</feature>
<dbReference type="OrthoDB" id="5426775at2759"/>
<feature type="region of interest" description="Disordered" evidence="1">
    <location>
        <begin position="49"/>
        <end position="104"/>
    </location>
</feature>
<protein>
    <submittedName>
        <fullName evidence="2">Uncharacterized protein</fullName>
    </submittedName>
</protein>
<evidence type="ECO:0000313" key="2">
    <source>
        <dbReference type="EMBL" id="KAF1940394.1"/>
    </source>
</evidence>
<name>A0A6A5SL88_9PLEO</name>